<dbReference type="InterPro" id="IPR027417">
    <property type="entry name" value="P-loop_NTPase"/>
</dbReference>
<feature type="region of interest" description="Disordered" evidence="1">
    <location>
        <begin position="104"/>
        <end position="137"/>
    </location>
</feature>
<dbReference type="PROSITE" id="PS00675">
    <property type="entry name" value="SIGMA54_INTERACT_1"/>
    <property type="match status" value="1"/>
</dbReference>
<protein>
    <submittedName>
        <fullName evidence="2">Uncharacterized protein</fullName>
    </submittedName>
</protein>
<dbReference type="Proteomes" id="UP000681967">
    <property type="component" value="Unassembled WGS sequence"/>
</dbReference>
<dbReference type="AlphaFoldDB" id="A0A8S3GD86"/>
<accession>A0A8S3GD86</accession>
<dbReference type="EMBL" id="CAJOBH010266100">
    <property type="protein sequence ID" value="CAF5161064.1"/>
    <property type="molecule type" value="Genomic_DNA"/>
</dbReference>
<reference evidence="2" key="1">
    <citation type="submission" date="2021-02" db="EMBL/GenBank/DDBJ databases">
        <authorList>
            <person name="Nowell W R."/>
        </authorList>
    </citation>
    <scope>NUCLEOTIDE SEQUENCE</scope>
</reference>
<evidence type="ECO:0000313" key="2">
    <source>
        <dbReference type="EMBL" id="CAF5161064.1"/>
    </source>
</evidence>
<proteinExistence type="predicted"/>
<dbReference type="SUPFAM" id="SSF52540">
    <property type="entry name" value="P-loop containing nucleoside triphosphate hydrolases"/>
    <property type="match status" value="1"/>
</dbReference>
<comment type="caution">
    <text evidence="2">The sequence shown here is derived from an EMBL/GenBank/DDBJ whole genome shotgun (WGS) entry which is preliminary data.</text>
</comment>
<sequence>MNDTKFILTESFAYKLFHIHERKLTKLPLIIEGETGVGKTFLLLFYSSLLNANIINGSLEDNISPRIRERTSIWLLHNVIIGIFENEPNLLGTILRQIKQKLNDDQETNETAAHPLDLADEPRIEIENDKNEGDNEH</sequence>
<name>A0A8S3GD86_9BILA</name>
<feature type="non-terminal residue" evidence="2">
    <location>
        <position position="137"/>
    </location>
</feature>
<gene>
    <name evidence="2" type="ORF">BYL167_LOCUS74584</name>
</gene>
<feature type="compositionally biased region" description="Basic and acidic residues" evidence="1">
    <location>
        <begin position="120"/>
        <end position="137"/>
    </location>
</feature>
<evidence type="ECO:0000313" key="3">
    <source>
        <dbReference type="Proteomes" id="UP000681967"/>
    </source>
</evidence>
<dbReference type="InterPro" id="IPR025662">
    <property type="entry name" value="Sigma_54_int_dom_ATP-bd_1"/>
</dbReference>
<organism evidence="2 3">
    <name type="scientific">Rotaria magnacalcarata</name>
    <dbReference type="NCBI Taxonomy" id="392030"/>
    <lineage>
        <taxon>Eukaryota</taxon>
        <taxon>Metazoa</taxon>
        <taxon>Spiralia</taxon>
        <taxon>Gnathifera</taxon>
        <taxon>Rotifera</taxon>
        <taxon>Eurotatoria</taxon>
        <taxon>Bdelloidea</taxon>
        <taxon>Philodinida</taxon>
        <taxon>Philodinidae</taxon>
        <taxon>Rotaria</taxon>
    </lineage>
</organism>
<evidence type="ECO:0000256" key="1">
    <source>
        <dbReference type="SAM" id="MobiDB-lite"/>
    </source>
</evidence>